<evidence type="ECO:0000256" key="1">
    <source>
        <dbReference type="SAM" id="SignalP"/>
    </source>
</evidence>
<accession>A0A327WDH9</accession>
<organism evidence="2 3">
    <name type="scientific">Chitinophaga dinghuensis</name>
    <dbReference type="NCBI Taxonomy" id="1539050"/>
    <lineage>
        <taxon>Bacteria</taxon>
        <taxon>Pseudomonadati</taxon>
        <taxon>Bacteroidota</taxon>
        <taxon>Chitinophagia</taxon>
        <taxon>Chitinophagales</taxon>
        <taxon>Chitinophagaceae</taxon>
        <taxon>Chitinophaga</taxon>
    </lineage>
</organism>
<comment type="caution">
    <text evidence="2">The sequence shown here is derived from an EMBL/GenBank/DDBJ whole genome shotgun (WGS) entry which is preliminary data.</text>
</comment>
<name>A0A327WDH9_9BACT</name>
<reference evidence="2 3" key="1">
    <citation type="submission" date="2018-06" db="EMBL/GenBank/DDBJ databases">
        <title>Genomic Encyclopedia of Archaeal and Bacterial Type Strains, Phase II (KMG-II): from individual species to whole genera.</title>
        <authorList>
            <person name="Goeker M."/>
        </authorList>
    </citation>
    <scope>NUCLEOTIDE SEQUENCE [LARGE SCALE GENOMIC DNA]</scope>
    <source>
        <strain evidence="2 3">DSM 29821</strain>
    </source>
</reference>
<protein>
    <recommendedName>
        <fullName evidence="4">Alpha-L-rhamnosidase six-hairpin glycosidase domain-containing protein</fullName>
    </recommendedName>
</protein>
<evidence type="ECO:0008006" key="4">
    <source>
        <dbReference type="Google" id="ProtNLM"/>
    </source>
</evidence>
<dbReference type="AlphaFoldDB" id="A0A327WDH9"/>
<dbReference type="SUPFAM" id="SSF48208">
    <property type="entry name" value="Six-hairpin glycosidases"/>
    <property type="match status" value="1"/>
</dbReference>
<dbReference type="OrthoDB" id="1007055at2"/>
<dbReference type="GO" id="GO:0005975">
    <property type="term" value="P:carbohydrate metabolic process"/>
    <property type="evidence" value="ECO:0007669"/>
    <property type="project" value="InterPro"/>
</dbReference>
<proteinExistence type="predicted"/>
<feature type="signal peptide" evidence="1">
    <location>
        <begin position="1"/>
        <end position="21"/>
    </location>
</feature>
<feature type="chain" id="PRO_5016375822" description="Alpha-L-rhamnosidase six-hairpin glycosidase domain-containing protein" evidence="1">
    <location>
        <begin position="22"/>
        <end position="786"/>
    </location>
</feature>
<keyword evidence="3" id="KW-1185">Reference proteome</keyword>
<gene>
    <name evidence="2" type="ORF">CLV59_101737</name>
</gene>
<dbReference type="RefSeq" id="WP_111590634.1">
    <property type="nucleotide sequence ID" value="NZ_QLMA01000001.1"/>
</dbReference>
<keyword evidence="1" id="KW-0732">Signal</keyword>
<evidence type="ECO:0000313" key="2">
    <source>
        <dbReference type="EMBL" id="RAJ87972.1"/>
    </source>
</evidence>
<dbReference type="EMBL" id="QLMA01000001">
    <property type="protein sequence ID" value="RAJ87972.1"/>
    <property type="molecule type" value="Genomic_DNA"/>
</dbReference>
<sequence length="786" mass="88440">MKRLKLLFSVAALCIESIAFAQTKTLNNEQWKAVIHPDGTITSLLVNRHGTWDSIPMQTDTLKGVSWYVMQNKVAVPVHLEDKGNFCYEGLVDGIKYSLSYSAASNGALAIKALIRNGSAAVFQPEKAGLHMGISNYMAGYPQWNSIYFPTMLRAEKTHFTGYLETPTGKLLTVASPDPIASWSMNYNFGYGDAKIFFWGHRIYTFNLDLLNTQPLPARHPAINALKPGETRSWTILLKPTDQLSEIPATLAQLTGAPAFDLPATTNEAGKTFLIDIKGEVPRSVTVTAPNGKVSTLVAASSQQYLPVEGPGVYTLTATNRNGKRAEAMISVRNPWSWYLQHARTAALKYTQKASWNCENWYGFYSAYLAQCYFPDNNTLTQTNKRFDSIMPLMYAATWEPTKMQNRIQNHTTTIGILVDKYRATGNIRDLEAAATLADWILKNAQSEDGAYRRGHTHYTSVIYVAKSIMELMAEEKKLSASNWKERYNRHYASVKRAIDQLTGGVTGLDTEGELTLEDGMISCTALQIGAFALLQEDRVAKARYTRSMLEYLDMHECLTQLVKADSRQRGGTMRFWEAQYDVLLANNMFNSPHGWTAWRIYATYYAYLLTGEEKWLVQTMNALGSCAQLMDFKTGDLRWAFVTDPYVNTLQVTGNFPGTSPDNYNNNQYKTEEGTYKPVVVGEQYVPMIANWFYANSSDNDVHEIFKCMEEVALTSAYVLERKDRSLLAYNCTAEWKNGILVIHTAETLVNKVHVNLPLPREVNISWKNKTARKYAANSGSSWLQ</sequence>
<dbReference type="Proteomes" id="UP000249819">
    <property type="component" value="Unassembled WGS sequence"/>
</dbReference>
<dbReference type="InterPro" id="IPR008928">
    <property type="entry name" value="6-hairpin_glycosidase_sf"/>
</dbReference>
<evidence type="ECO:0000313" key="3">
    <source>
        <dbReference type="Proteomes" id="UP000249819"/>
    </source>
</evidence>